<dbReference type="InterPro" id="IPR036873">
    <property type="entry name" value="Rhodanese-like_dom_sf"/>
</dbReference>
<dbReference type="Pfam" id="PF00782">
    <property type="entry name" value="DSPc"/>
    <property type="match status" value="1"/>
</dbReference>
<dbReference type="SMART" id="SM00450">
    <property type="entry name" value="RHOD"/>
    <property type="match status" value="1"/>
</dbReference>
<evidence type="ECO:0000259" key="7">
    <source>
        <dbReference type="PROSITE" id="PS50056"/>
    </source>
</evidence>
<evidence type="ECO:0000259" key="8">
    <source>
        <dbReference type="PROSITE" id="PS50206"/>
    </source>
</evidence>
<dbReference type="PROSITE" id="PS50206">
    <property type="entry name" value="RHODANESE_3"/>
    <property type="match status" value="1"/>
</dbReference>
<dbReference type="PROSITE" id="PS50056">
    <property type="entry name" value="TYR_PHOSPHATASE_2"/>
    <property type="match status" value="1"/>
</dbReference>
<feature type="region of interest" description="Disordered" evidence="5">
    <location>
        <begin position="442"/>
        <end position="486"/>
    </location>
</feature>
<dbReference type="GO" id="GO:0033550">
    <property type="term" value="F:MAP kinase tyrosine phosphatase activity"/>
    <property type="evidence" value="ECO:0007669"/>
    <property type="project" value="TreeGrafter"/>
</dbReference>
<dbReference type="PANTHER" id="PTHR10159:SF519">
    <property type="entry name" value="DUAL SPECIFICITY PROTEIN PHOSPHATASE MPK3"/>
    <property type="match status" value="1"/>
</dbReference>
<comment type="caution">
    <text evidence="9">The sequence shown here is derived from an EMBL/GenBank/DDBJ whole genome shotgun (WGS) entry which is preliminary data.</text>
</comment>
<reference evidence="9 10" key="1">
    <citation type="submission" date="2023-01" db="EMBL/GenBank/DDBJ databases">
        <authorList>
            <person name="Whitehead M."/>
        </authorList>
    </citation>
    <scope>NUCLEOTIDE SEQUENCE [LARGE SCALE GENOMIC DNA]</scope>
</reference>
<dbReference type="Gene3D" id="3.40.250.10">
    <property type="entry name" value="Rhodanese-like domain"/>
    <property type="match status" value="1"/>
</dbReference>
<dbReference type="SUPFAM" id="SSF52821">
    <property type="entry name" value="Rhodanese/Cell cycle control phosphatase"/>
    <property type="match status" value="1"/>
</dbReference>
<dbReference type="SMART" id="SM00195">
    <property type="entry name" value="DSPc"/>
    <property type="match status" value="1"/>
</dbReference>
<dbReference type="GO" id="GO:0005829">
    <property type="term" value="C:cytosol"/>
    <property type="evidence" value="ECO:0007669"/>
    <property type="project" value="TreeGrafter"/>
</dbReference>
<evidence type="ECO:0000313" key="9">
    <source>
        <dbReference type="EMBL" id="CAI6349324.1"/>
    </source>
</evidence>
<dbReference type="GO" id="GO:0017017">
    <property type="term" value="F:MAP kinase tyrosine/serine/threonine phosphatase activity"/>
    <property type="evidence" value="ECO:0007669"/>
    <property type="project" value="InterPro"/>
</dbReference>
<feature type="domain" description="Tyrosine-protein phosphatase" evidence="6">
    <location>
        <begin position="297"/>
        <end position="440"/>
    </location>
</feature>
<dbReference type="FunFam" id="3.40.250.10:FF:000054">
    <property type="entry name" value="Dual specificity phosphatase 9"/>
    <property type="match status" value="1"/>
</dbReference>
<keyword evidence="10" id="KW-1185">Reference proteome</keyword>
<evidence type="ECO:0000256" key="5">
    <source>
        <dbReference type="SAM" id="MobiDB-lite"/>
    </source>
</evidence>
<dbReference type="InterPro" id="IPR000340">
    <property type="entry name" value="Dual-sp_phosphatase_cat-dom"/>
</dbReference>
<gene>
    <name evidence="9" type="ORF">MEUPH1_LOCUS5900</name>
</gene>
<dbReference type="EMBL" id="CARXXK010000001">
    <property type="protein sequence ID" value="CAI6349324.1"/>
    <property type="molecule type" value="Genomic_DNA"/>
</dbReference>
<feature type="domain" description="Tyrosine specific protein phosphatases" evidence="7">
    <location>
        <begin position="361"/>
        <end position="421"/>
    </location>
</feature>
<organism evidence="9 10">
    <name type="scientific">Macrosiphum euphorbiae</name>
    <name type="common">potato aphid</name>
    <dbReference type="NCBI Taxonomy" id="13131"/>
    <lineage>
        <taxon>Eukaryota</taxon>
        <taxon>Metazoa</taxon>
        <taxon>Ecdysozoa</taxon>
        <taxon>Arthropoda</taxon>
        <taxon>Hexapoda</taxon>
        <taxon>Insecta</taxon>
        <taxon>Pterygota</taxon>
        <taxon>Neoptera</taxon>
        <taxon>Paraneoptera</taxon>
        <taxon>Hemiptera</taxon>
        <taxon>Sternorrhyncha</taxon>
        <taxon>Aphidomorpha</taxon>
        <taxon>Aphidoidea</taxon>
        <taxon>Aphididae</taxon>
        <taxon>Macrosiphini</taxon>
        <taxon>Macrosiphum</taxon>
    </lineage>
</organism>
<dbReference type="EC" id="3.1.3.48" evidence="2"/>
<dbReference type="PROSITE" id="PS50054">
    <property type="entry name" value="TYR_PHOSPHATASE_DUAL"/>
    <property type="match status" value="1"/>
</dbReference>
<dbReference type="GO" id="GO:0008330">
    <property type="term" value="F:protein tyrosine/threonine phosphatase activity"/>
    <property type="evidence" value="ECO:0007669"/>
    <property type="project" value="TreeGrafter"/>
</dbReference>
<evidence type="ECO:0000256" key="2">
    <source>
        <dbReference type="ARBA" id="ARBA00013064"/>
    </source>
</evidence>
<comment type="similarity">
    <text evidence="1">Belongs to the protein-tyrosine phosphatase family. Non-receptor class dual specificity subfamily.</text>
</comment>
<dbReference type="Pfam" id="PF00581">
    <property type="entry name" value="Rhodanese"/>
    <property type="match status" value="1"/>
</dbReference>
<dbReference type="CDD" id="cd14566">
    <property type="entry name" value="DSP_MKP_classII"/>
    <property type="match status" value="1"/>
</dbReference>
<dbReference type="InterPro" id="IPR000387">
    <property type="entry name" value="Tyr_Pase_dom"/>
</dbReference>
<dbReference type="AlphaFoldDB" id="A0AAV0W096"/>
<proteinExistence type="inferred from homology"/>
<accession>A0AAV0W096</accession>
<dbReference type="PANTHER" id="PTHR10159">
    <property type="entry name" value="DUAL SPECIFICITY PROTEIN PHOSPHATASE"/>
    <property type="match status" value="1"/>
</dbReference>
<dbReference type="CDD" id="cd01446">
    <property type="entry name" value="DSP_MapKP"/>
    <property type="match status" value="1"/>
</dbReference>
<feature type="domain" description="Rhodanese" evidence="8">
    <location>
        <begin position="93"/>
        <end position="212"/>
    </location>
</feature>
<dbReference type="PRINTS" id="PR01764">
    <property type="entry name" value="MAPKPHPHTASE"/>
</dbReference>
<keyword evidence="3" id="KW-0378">Hydrolase</keyword>
<dbReference type="InterPro" id="IPR029021">
    <property type="entry name" value="Prot-tyrosine_phosphatase-like"/>
</dbReference>
<feature type="compositionally biased region" description="Low complexity" evidence="5">
    <location>
        <begin position="449"/>
        <end position="466"/>
    </location>
</feature>
<name>A0AAV0W096_9HEMI</name>
<dbReference type="SUPFAM" id="SSF52799">
    <property type="entry name" value="(Phosphotyrosine protein) phosphatases II"/>
    <property type="match status" value="1"/>
</dbReference>
<keyword evidence="4" id="KW-0904">Protein phosphatase</keyword>
<dbReference type="Proteomes" id="UP001160148">
    <property type="component" value="Unassembled WGS sequence"/>
</dbReference>
<protein>
    <recommendedName>
        <fullName evidence="2">protein-tyrosine-phosphatase</fullName>
        <ecNumber evidence="2">3.1.3.48</ecNumber>
    </recommendedName>
</protein>
<sequence length="486" mass="53969">MVLFEFRRDAAICGLMTNALPSRQAALASRSVAYGCPIGGDGRVGVMDEERRGFLVASGHPSAFEMPAEDDSSMLSNICVGPEWLATELSSSNRGQLLILDCRSSMDFSECHIRDAVNFSIPTIMLRRLAAGKIDLASTVKCTDLREQIVNAYKERAFVLYGDERLDDRKTTSPVSDTMIVLAKRLLKDGCKVHCLNESFHAFQQSCPEWCESFLERCARANDDMTGYIGDTDTLMGLRSLHITPSIVPHTRNARRQHQLLSVLSTSPESSGGSDIDSLSDVDSSSSILGYDEDRDFPVEILPDLFLGNATNSEDLEWLKKHRIEYILNVTSDLPNTFEEQGHIKYMQIPISDHMGQNLASFFPQAIEFIDKSRAQKKGVLVHCLAGISRSVTVMLAYLMAHRQLTLNEAYNMVLKRKANIDPNFHFMQQLHSFEKQLLDARTQSKQQSANSTGSSTSSYLSPLSTAVQSPDSGIEFDRWTPGTGG</sequence>
<dbReference type="InterPro" id="IPR008343">
    <property type="entry name" value="MKP"/>
</dbReference>
<dbReference type="InterPro" id="IPR020422">
    <property type="entry name" value="TYR_PHOSPHATASE_DUAL_dom"/>
</dbReference>
<evidence type="ECO:0000259" key="6">
    <source>
        <dbReference type="PROSITE" id="PS50054"/>
    </source>
</evidence>
<evidence type="ECO:0000313" key="10">
    <source>
        <dbReference type="Proteomes" id="UP001160148"/>
    </source>
</evidence>
<dbReference type="Gene3D" id="3.90.190.10">
    <property type="entry name" value="Protein tyrosine phosphatase superfamily"/>
    <property type="match status" value="1"/>
</dbReference>
<evidence type="ECO:0000256" key="3">
    <source>
        <dbReference type="ARBA" id="ARBA00022801"/>
    </source>
</evidence>
<dbReference type="InterPro" id="IPR001763">
    <property type="entry name" value="Rhodanese-like_dom"/>
</dbReference>
<dbReference type="GO" id="GO:0043409">
    <property type="term" value="P:negative regulation of MAPK cascade"/>
    <property type="evidence" value="ECO:0007669"/>
    <property type="project" value="TreeGrafter"/>
</dbReference>
<evidence type="ECO:0000256" key="1">
    <source>
        <dbReference type="ARBA" id="ARBA00008601"/>
    </source>
</evidence>
<evidence type="ECO:0000256" key="4">
    <source>
        <dbReference type="ARBA" id="ARBA00022912"/>
    </source>
</evidence>